<dbReference type="Proteomes" id="UP000219338">
    <property type="component" value="Unassembled WGS sequence"/>
</dbReference>
<sequence length="961" mass="107874">MNYEDINTSKHSRSDSESSSLPPRKRSSPSLLLDERLSREDVERIVEVYLTRGPHDGLTEALLMQDDPGSRSLHVPILAIFAEQLLRFIGPYKKTEIDFLKISSSNLRGILQADEDVFDLVLNAAREVLDQKSTHQSVCDLFRLRLIRLPQLTYEYPKHFRGNLASAAVLAWSSPYIGNYPAAIIAEIEDRLATPKLDGYGYIGAMIQSSGTGKSRTMHEIAAHVFTIPINIRKDSGGAPYPDPDAELRDCLIFPGLDPQFQYLCFLCVLFQKVREVLKILVGDEPGEDTALRWRSYLDEPIHRELLYGAICREARSLKLDVTSSEKVKLTKRTKEAYRDLINTLAVDPNKKLKLLIYIDEAHTLMERGIIVRSNYLSLCSVMANLDDPDHFIMFMSTSEVLSLPKSHNLIVRAATLPAPFTVLPFDVCANIEYHDPELTFERIRSIQHLGRFGRPMWHTMLAASARAQWIIFLARTKLTHRDCAETAKFGIHLGEPATVMSGTRLCRTPDVFMVALVDIRVMIEYDPRLEESRWLQKEMVRAHMRMVFSSPANREYTTSGYPSEAILAEAAAISIYEEHVDMVEVIHCLVEDDLLDDSEQGQLVARLILTKTWDAAIHRLLLDKKHPPMPVSHQDNQAVYSRPIPLIDFLTALLPEEHLPKLFQSMPDNRVGGPAFAEAFEFAYVYFTHFGRAGSSDVINSGSGIAAFIRGMAYQCSFGHSDIDIFIPLLIIPKDVAAGPDFDVDRLPLDQFQSSGIMISVKDEPSFCAWEDTISAEELGFWLDEGTQADVPYVVISMHLAGTRSPLVPSPSEGSPTTPLTPSSETETPLNTDTKLQPQSDRKEHPRYTINISGCSPSVYKVINANEHHKYSRILSPSGILNDYPYKSPASAALLKKMKPVWSLDPTCFDWAHGMPGVGIVTERQIVLGITYGRQAVTIEEEEDSDVQMNDEANITRGPD</sequence>
<feature type="region of interest" description="Disordered" evidence="1">
    <location>
        <begin position="806"/>
        <end position="849"/>
    </location>
</feature>
<organism evidence="2 3">
    <name type="scientific">Armillaria ostoyae</name>
    <name type="common">Armillaria root rot fungus</name>
    <dbReference type="NCBI Taxonomy" id="47428"/>
    <lineage>
        <taxon>Eukaryota</taxon>
        <taxon>Fungi</taxon>
        <taxon>Dikarya</taxon>
        <taxon>Basidiomycota</taxon>
        <taxon>Agaricomycotina</taxon>
        <taxon>Agaricomycetes</taxon>
        <taxon>Agaricomycetidae</taxon>
        <taxon>Agaricales</taxon>
        <taxon>Marasmiineae</taxon>
        <taxon>Physalacriaceae</taxon>
        <taxon>Armillaria</taxon>
    </lineage>
</organism>
<dbReference type="OMA" id="VCANIEY"/>
<proteinExistence type="predicted"/>
<feature type="region of interest" description="Disordered" evidence="1">
    <location>
        <begin position="1"/>
        <end position="32"/>
    </location>
</feature>
<evidence type="ECO:0000313" key="3">
    <source>
        <dbReference type="Proteomes" id="UP000219338"/>
    </source>
</evidence>
<accession>A0A284RWI9</accession>
<reference evidence="3" key="1">
    <citation type="journal article" date="2017" name="Nat. Ecol. Evol.">
        <title>Genome expansion and lineage-specific genetic innovations in the forest pathogenic fungi Armillaria.</title>
        <authorList>
            <person name="Sipos G."/>
            <person name="Prasanna A.N."/>
            <person name="Walter M.C."/>
            <person name="O'Connor E."/>
            <person name="Balint B."/>
            <person name="Krizsan K."/>
            <person name="Kiss B."/>
            <person name="Hess J."/>
            <person name="Varga T."/>
            <person name="Slot J."/>
            <person name="Riley R."/>
            <person name="Boka B."/>
            <person name="Rigling D."/>
            <person name="Barry K."/>
            <person name="Lee J."/>
            <person name="Mihaltcheva S."/>
            <person name="LaButti K."/>
            <person name="Lipzen A."/>
            <person name="Waldron R."/>
            <person name="Moloney N.M."/>
            <person name="Sperisen C."/>
            <person name="Kredics L."/>
            <person name="Vagvoelgyi C."/>
            <person name="Patrignani A."/>
            <person name="Fitzpatrick D."/>
            <person name="Nagy I."/>
            <person name="Doyle S."/>
            <person name="Anderson J.B."/>
            <person name="Grigoriev I.V."/>
            <person name="Gueldener U."/>
            <person name="Muensterkoetter M."/>
            <person name="Nagy L.G."/>
        </authorList>
    </citation>
    <scope>NUCLEOTIDE SEQUENCE [LARGE SCALE GENOMIC DNA]</scope>
    <source>
        <strain evidence="3">C18/9</strain>
    </source>
</reference>
<dbReference type="PANTHER" id="PTHR33266">
    <property type="entry name" value="CHROMOSOME 15, WHOLE GENOME SHOTGUN SEQUENCE"/>
    <property type="match status" value="1"/>
</dbReference>
<feature type="compositionally biased region" description="Low complexity" evidence="1">
    <location>
        <begin position="811"/>
        <end position="830"/>
    </location>
</feature>
<evidence type="ECO:0000313" key="2">
    <source>
        <dbReference type="EMBL" id="SJL13123.1"/>
    </source>
</evidence>
<keyword evidence="3" id="KW-1185">Reference proteome</keyword>
<dbReference type="OrthoDB" id="3270019at2759"/>
<dbReference type="PANTHER" id="PTHR33266:SF1">
    <property type="entry name" value="F-BOX DOMAIN-CONTAINING PROTEIN"/>
    <property type="match status" value="1"/>
</dbReference>
<feature type="compositionally biased region" description="Low complexity" evidence="1">
    <location>
        <begin position="17"/>
        <end position="32"/>
    </location>
</feature>
<evidence type="ECO:0000256" key="1">
    <source>
        <dbReference type="SAM" id="MobiDB-lite"/>
    </source>
</evidence>
<dbReference type="EMBL" id="FUEG01000019">
    <property type="protein sequence ID" value="SJL13123.1"/>
    <property type="molecule type" value="Genomic_DNA"/>
</dbReference>
<protein>
    <submittedName>
        <fullName evidence="2">Uncharacterized protein</fullName>
    </submittedName>
</protein>
<feature type="region of interest" description="Disordered" evidence="1">
    <location>
        <begin position="942"/>
        <end position="961"/>
    </location>
</feature>
<gene>
    <name evidence="2" type="ORF">ARMOST_16560</name>
</gene>
<name>A0A284RWI9_ARMOS</name>
<dbReference type="AlphaFoldDB" id="A0A284RWI9"/>
<feature type="compositionally biased region" description="Polar residues" evidence="1">
    <location>
        <begin position="831"/>
        <end position="840"/>
    </location>
</feature>